<name>A0A0I9UW92_9MYCO</name>
<dbReference type="Pfam" id="PF00823">
    <property type="entry name" value="PPE"/>
    <property type="match status" value="1"/>
</dbReference>
<evidence type="ECO:0000256" key="1">
    <source>
        <dbReference type="ARBA" id="ARBA00010652"/>
    </source>
</evidence>
<keyword evidence="5" id="KW-1185">Reference proteome</keyword>
<reference evidence="4 5" key="1">
    <citation type="submission" date="2015-05" db="EMBL/GenBank/DDBJ databases">
        <title>Genome sequence of Mycobacterium haemophilum.</title>
        <authorList>
            <person name="Greninger A.L."/>
            <person name="Cunningham G."/>
            <person name="Miller S."/>
        </authorList>
    </citation>
    <scope>NUCLEOTIDE SEQUENCE [LARGE SCALE GENOMIC DNA]</scope>
    <source>
        <strain evidence="5">UC1</strain>
    </source>
</reference>
<feature type="compositionally biased region" description="Basic and acidic residues" evidence="2">
    <location>
        <begin position="53"/>
        <end position="69"/>
    </location>
</feature>
<protein>
    <recommendedName>
        <fullName evidence="3">PPE domain-containing protein</fullName>
    </recommendedName>
</protein>
<comment type="caution">
    <text evidence="4">The sequence shown here is derived from an EMBL/GenBank/DDBJ whole genome shotgun (WGS) entry which is preliminary data.</text>
</comment>
<dbReference type="InterPro" id="IPR000030">
    <property type="entry name" value="PPE_dom"/>
</dbReference>
<dbReference type="EMBL" id="LDPR01000017">
    <property type="protein sequence ID" value="KLO35123.1"/>
    <property type="molecule type" value="Genomic_DNA"/>
</dbReference>
<comment type="similarity">
    <text evidence="1">Belongs to the mycobacterial PPE family.</text>
</comment>
<feature type="region of interest" description="Disordered" evidence="2">
    <location>
        <begin position="43"/>
        <end position="69"/>
    </location>
</feature>
<evidence type="ECO:0000259" key="3">
    <source>
        <dbReference type="Pfam" id="PF00823"/>
    </source>
</evidence>
<evidence type="ECO:0000313" key="4">
    <source>
        <dbReference type="EMBL" id="KLO35123.1"/>
    </source>
</evidence>
<dbReference type="AlphaFoldDB" id="A0A0I9UW92"/>
<organism evidence="4 5">
    <name type="scientific">Mycobacterium haemophilum</name>
    <dbReference type="NCBI Taxonomy" id="29311"/>
    <lineage>
        <taxon>Bacteria</taxon>
        <taxon>Bacillati</taxon>
        <taxon>Actinomycetota</taxon>
        <taxon>Actinomycetes</taxon>
        <taxon>Mycobacteriales</taxon>
        <taxon>Mycobacteriaceae</taxon>
        <taxon>Mycobacterium</taxon>
    </lineage>
</organism>
<gene>
    <name evidence="4" type="ORF">ABH38_16540</name>
</gene>
<accession>A0A0I9UW92</accession>
<proteinExistence type="inferred from homology"/>
<sequence>MIWEGLSAELQSMAETYGSVLLGLTNSQWLGRPSAAMATAVLDGHPGDGGGDSIRHRIRDDGALHGDRG</sequence>
<evidence type="ECO:0000313" key="5">
    <source>
        <dbReference type="Proteomes" id="UP000036334"/>
    </source>
</evidence>
<dbReference type="PATRIC" id="fig|29311.18.peg.2047"/>
<evidence type="ECO:0000256" key="2">
    <source>
        <dbReference type="SAM" id="MobiDB-lite"/>
    </source>
</evidence>
<feature type="domain" description="PPE" evidence="3">
    <location>
        <begin position="3"/>
        <end position="41"/>
    </location>
</feature>
<dbReference type="SUPFAM" id="SSF140459">
    <property type="entry name" value="PE/PPE dimer-like"/>
    <property type="match status" value="1"/>
</dbReference>
<dbReference type="InterPro" id="IPR038332">
    <property type="entry name" value="PPE_sf"/>
</dbReference>
<dbReference type="Proteomes" id="UP000036334">
    <property type="component" value="Unassembled WGS sequence"/>
</dbReference>